<proteinExistence type="predicted"/>
<keyword evidence="3" id="KW-1185">Reference proteome</keyword>
<reference evidence="2 3" key="1">
    <citation type="submission" date="2023-01" db="EMBL/GenBank/DDBJ databases">
        <title>Analysis of 21 Apiospora genomes using comparative genomics revels a genus with tremendous synthesis potential of carbohydrate active enzymes and secondary metabolites.</title>
        <authorList>
            <person name="Sorensen T."/>
        </authorList>
    </citation>
    <scope>NUCLEOTIDE SEQUENCE [LARGE SCALE GENOMIC DNA]</scope>
    <source>
        <strain evidence="2 3">CBS 24483</strain>
    </source>
</reference>
<dbReference type="GeneID" id="92069761"/>
<name>A0ABR1QU73_9PEZI</name>
<dbReference type="Proteomes" id="UP001391051">
    <property type="component" value="Unassembled WGS sequence"/>
</dbReference>
<evidence type="ECO:0000256" key="1">
    <source>
        <dbReference type="SAM" id="MobiDB-lite"/>
    </source>
</evidence>
<feature type="region of interest" description="Disordered" evidence="1">
    <location>
        <begin position="180"/>
        <end position="209"/>
    </location>
</feature>
<sequence length="230" mass="25770">MSSPDTTTAAPSLPGNWVPSKAGCLNKNDWWIWSYDGPKNDARTVLGGPSQTNNCFPSTGDPTGTYAGSQCPPNYTRACPDSSVADAAVTCCPTVNTWTYGLRIFGRRDPATAVRNWIKPAAGIIRFPRPIRRRERRHRGRRWGRRASVRTSRILPLPTEAWESRQDRVADDIFPSRAGGTNRYDVSESGISGVRAERDQRRRLRRTTPDGYIRDRRRILLGYHGQARGA</sequence>
<comment type="caution">
    <text evidence="2">The sequence shown here is derived from an EMBL/GenBank/DDBJ whole genome shotgun (WGS) entry which is preliminary data.</text>
</comment>
<protein>
    <submittedName>
        <fullName evidence="2">Uncharacterized protein</fullName>
    </submittedName>
</protein>
<evidence type="ECO:0000313" key="3">
    <source>
        <dbReference type="Proteomes" id="UP001391051"/>
    </source>
</evidence>
<gene>
    <name evidence="2" type="ORF">PG986_000477</name>
</gene>
<evidence type="ECO:0000313" key="2">
    <source>
        <dbReference type="EMBL" id="KAK7966200.1"/>
    </source>
</evidence>
<dbReference type="RefSeq" id="XP_066705592.1">
    <property type="nucleotide sequence ID" value="XM_066836699.1"/>
</dbReference>
<organism evidence="2 3">
    <name type="scientific">Apiospora aurea</name>
    <dbReference type="NCBI Taxonomy" id="335848"/>
    <lineage>
        <taxon>Eukaryota</taxon>
        <taxon>Fungi</taxon>
        <taxon>Dikarya</taxon>
        <taxon>Ascomycota</taxon>
        <taxon>Pezizomycotina</taxon>
        <taxon>Sordariomycetes</taxon>
        <taxon>Xylariomycetidae</taxon>
        <taxon>Amphisphaeriales</taxon>
        <taxon>Apiosporaceae</taxon>
        <taxon>Apiospora</taxon>
    </lineage>
</organism>
<accession>A0ABR1QU73</accession>
<dbReference type="EMBL" id="JAQQWE010000001">
    <property type="protein sequence ID" value="KAK7966200.1"/>
    <property type="molecule type" value="Genomic_DNA"/>
</dbReference>